<evidence type="ECO:0000313" key="2">
    <source>
        <dbReference type="EMBL" id="WUO50201.1"/>
    </source>
</evidence>
<accession>A0ABZ1RU12</accession>
<reference evidence="2" key="1">
    <citation type="submission" date="2022-10" db="EMBL/GenBank/DDBJ databases">
        <title>The complete genomes of actinobacterial strains from the NBC collection.</title>
        <authorList>
            <person name="Joergensen T.S."/>
            <person name="Alvarez Arevalo M."/>
            <person name="Sterndorff E.B."/>
            <person name="Faurdal D."/>
            <person name="Vuksanovic O."/>
            <person name="Mourched A.-S."/>
            <person name="Charusanti P."/>
            <person name="Shaw S."/>
            <person name="Blin K."/>
            <person name="Weber T."/>
        </authorList>
    </citation>
    <scope>NUCLEOTIDE SEQUENCE</scope>
    <source>
        <strain evidence="2">NBC_00283</strain>
    </source>
</reference>
<organism evidence="2 3">
    <name type="scientific">Streptomyces goshikiensis</name>
    <dbReference type="NCBI Taxonomy" id="1942"/>
    <lineage>
        <taxon>Bacteria</taxon>
        <taxon>Bacillati</taxon>
        <taxon>Actinomycetota</taxon>
        <taxon>Actinomycetes</taxon>
        <taxon>Kitasatosporales</taxon>
        <taxon>Streptomycetaceae</taxon>
        <taxon>Streptomyces</taxon>
    </lineage>
</organism>
<dbReference type="Proteomes" id="UP001432075">
    <property type="component" value="Chromosome"/>
</dbReference>
<protein>
    <submittedName>
        <fullName evidence="2">STAS domain-containing protein</fullName>
    </submittedName>
</protein>
<dbReference type="InterPro" id="IPR058548">
    <property type="entry name" value="MlaB-like_STAS"/>
</dbReference>
<dbReference type="PANTHER" id="PTHR33495:SF2">
    <property type="entry name" value="ANTI-SIGMA FACTOR ANTAGONIST TM_1081-RELATED"/>
    <property type="match status" value="1"/>
</dbReference>
<dbReference type="EMBL" id="CP108057">
    <property type="protein sequence ID" value="WUO50201.1"/>
    <property type="molecule type" value="Genomic_DNA"/>
</dbReference>
<dbReference type="PROSITE" id="PS50801">
    <property type="entry name" value="STAS"/>
    <property type="match status" value="1"/>
</dbReference>
<dbReference type="Pfam" id="PF13466">
    <property type="entry name" value="STAS_2"/>
    <property type="match status" value="1"/>
</dbReference>
<evidence type="ECO:0000313" key="3">
    <source>
        <dbReference type="Proteomes" id="UP001432075"/>
    </source>
</evidence>
<evidence type="ECO:0000259" key="1">
    <source>
        <dbReference type="PROSITE" id="PS50801"/>
    </source>
</evidence>
<dbReference type="SUPFAM" id="SSF52091">
    <property type="entry name" value="SpoIIaa-like"/>
    <property type="match status" value="1"/>
</dbReference>
<dbReference type="PANTHER" id="PTHR33495">
    <property type="entry name" value="ANTI-SIGMA FACTOR ANTAGONIST TM_1081-RELATED-RELATED"/>
    <property type="match status" value="1"/>
</dbReference>
<sequence>MSLAREGTATTPPGDSQLTVRVEPDGTGGAVVVLAGEVDLDRATDVRDVLFSALRSSPRVTVDLAAVTFCDCAGLNALLRARLEAMESGADGIRRFRIHGMSGQVARLLDLTGTRPYFPDCADPEGAGHDRQ</sequence>
<dbReference type="RefSeq" id="WP_328777097.1">
    <property type="nucleotide sequence ID" value="NZ_CP108057.1"/>
</dbReference>
<keyword evidence="3" id="KW-1185">Reference proteome</keyword>
<gene>
    <name evidence="2" type="ORF">OHU17_32610</name>
</gene>
<feature type="domain" description="STAS" evidence="1">
    <location>
        <begin position="28"/>
        <end position="113"/>
    </location>
</feature>
<proteinExistence type="predicted"/>
<name>A0ABZ1RU12_9ACTN</name>
<dbReference type="InterPro" id="IPR002645">
    <property type="entry name" value="STAS_dom"/>
</dbReference>
<dbReference type="InterPro" id="IPR036513">
    <property type="entry name" value="STAS_dom_sf"/>
</dbReference>
<dbReference type="Gene3D" id="3.30.750.24">
    <property type="entry name" value="STAS domain"/>
    <property type="match status" value="1"/>
</dbReference>
<dbReference type="CDD" id="cd07043">
    <property type="entry name" value="STAS_anti-anti-sigma_factors"/>
    <property type="match status" value="1"/>
</dbReference>